<dbReference type="RefSeq" id="WP_176571753.1">
    <property type="nucleotide sequence ID" value="NZ_CP056030.1"/>
</dbReference>
<dbReference type="Proteomes" id="UP000509568">
    <property type="component" value="Chromosome"/>
</dbReference>
<dbReference type="AlphaFoldDB" id="A0A7D5D9Q7"/>
<gene>
    <name evidence="1" type="ORF">HWQ56_21640</name>
</gene>
<accession>A0A7D5D9Q7</accession>
<evidence type="ECO:0000313" key="2">
    <source>
        <dbReference type="Proteomes" id="UP000509568"/>
    </source>
</evidence>
<sequence length="157" mass="17585">MHIVRSRLWLFRVRIGYWLARRLFHWPWLVRQPWGWRWLQGQFSRMANLGHVDAMGFYGHILLLRGSGLAARDEGLRLLRLAAEQGDAKAAYQMGVISLAGSLRSAPDAVAALHWWEAALAAGHPVAAFKLAQLYRQGGPGLAPDLERAAYYAAVQG</sequence>
<dbReference type="InterPro" id="IPR011990">
    <property type="entry name" value="TPR-like_helical_dom_sf"/>
</dbReference>
<reference evidence="1 2" key="1">
    <citation type="submission" date="2020-06" db="EMBL/GenBank/DDBJ databases">
        <title>Pseudomonas eucalypticola sp. nov., an endophyte of Eucalyptus dunnii leaves with biocontrol ability of eucalyptus leaf blight.</title>
        <authorList>
            <person name="Liu Y."/>
            <person name="Song Z."/>
            <person name="Zeng H."/>
            <person name="Lu M."/>
            <person name="Wang X."/>
            <person name="Lian X."/>
            <person name="Zhang Q."/>
        </authorList>
    </citation>
    <scope>NUCLEOTIDE SEQUENCE [LARGE SCALE GENOMIC DNA]</scope>
    <source>
        <strain evidence="1 2">NP-1</strain>
    </source>
</reference>
<dbReference type="PANTHER" id="PTHR11102:SF160">
    <property type="entry name" value="ERAD-ASSOCIATED E3 UBIQUITIN-PROTEIN LIGASE COMPONENT HRD3"/>
    <property type="match status" value="1"/>
</dbReference>
<dbReference type="InterPro" id="IPR050767">
    <property type="entry name" value="Sel1_AlgK"/>
</dbReference>
<dbReference type="Pfam" id="PF08238">
    <property type="entry name" value="Sel1"/>
    <property type="match status" value="3"/>
</dbReference>
<evidence type="ECO:0000313" key="1">
    <source>
        <dbReference type="EMBL" id="QKZ06237.1"/>
    </source>
</evidence>
<dbReference type="SUPFAM" id="SSF81901">
    <property type="entry name" value="HCP-like"/>
    <property type="match status" value="1"/>
</dbReference>
<protein>
    <submittedName>
        <fullName evidence="1">Sel1 repeat family protein</fullName>
    </submittedName>
</protein>
<organism evidence="1 2">
    <name type="scientific">Pseudomonas eucalypticola</name>
    <dbReference type="NCBI Taxonomy" id="2599595"/>
    <lineage>
        <taxon>Bacteria</taxon>
        <taxon>Pseudomonadati</taxon>
        <taxon>Pseudomonadota</taxon>
        <taxon>Gammaproteobacteria</taxon>
        <taxon>Pseudomonadales</taxon>
        <taxon>Pseudomonadaceae</taxon>
        <taxon>Pseudomonas</taxon>
    </lineage>
</organism>
<dbReference type="InterPro" id="IPR006597">
    <property type="entry name" value="Sel1-like"/>
</dbReference>
<dbReference type="Gene3D" id="1.25.40.10">
    <property type="entry name" value="Tetratricopeptide repeat domain"/>
    <property type="match status" value="1"/>
</dbReference>
<dbReference type="EMBL" id="CP056030">
    <property type="protein sequence ID" value="QKZ06237.1"/>
    <property type="molecule type" value="Genomic_DNA"/>
</dbReference>
<dbReference type="KEGG" id="pez:HWQ56_21640"/>
<keyword evidence="2" id="KW-1185">Reference proteome</keyword>
<name>A0A7D5D9Q7_9PSED</name>
<dbReference type="SMART" id="SM00671">
    <property type="entry name" value="SEL1"/>
    <property type="match status" value="3"/>
</dbReference>
<dbReference type="PANTHER" id="PTHR11102">
    <property type="entry name" value="SEL-1-LIKE PROTEIN"/>
    <property type="match status" value="1"/>
</dbReference>
<proteinExistence type="predicted"/>